<evidence type="ECO:0000256" key="1">
    <source>
        <dbReference type="ARBA" id="ARBA00000900"/>
    </source>
</evidence>
<dbReference type="PANTHER" id="PTHR22849:SF23">
    <property type="entry name" value="U-BOX DOMAIN-CONTAINING PROTEIN"/>
    <property type="match status" value="1"/>
</dbReference>
<dbReference type="Pfam" id="PF04564">
    <property type="entry name" value="U-box"/>
    <property type="match status" value="1"/>
</dbReference>
<evidence type="ECO:0000256" key="3">
    <source>
        <dbReference type="ARBA" id="ARBA00022679"/>
    </source>
</evidence>
<evidence type="ECO:0000259" key="7">
    <source>
        <dbReference type="PROSITE" id="PS51698"/>
    </source>
</evidence>
<dbReference type="InterPro" id="IPR003613">
    <property type="entry name" value="Ubox_domain"/>
</dbReference>
<dbReference type="Proteomes" id="UP001370490">
    <property type="component" value="Unassembled WGS sequence"/>
</dbReference>
<comment type="pathway">
    <text evidence="2 5">Protein modification; protein ubiquitination.</text>
</comment>
<dbReference type="InterPro" id="IPR058678">
    <property type="entry name" value="ARM_PUB"/>
</dbReference>
<dbReference type="InterPro" id="IPR016024">
    <property type="entry name" value="ARM-type_fold"/>
</dbReference>
<comment type="function">
    <text evidence="5">Functions as an E3 ubiquitin ligase.</text>
</comment>
<dbReference type="Gene3D" id="1.25.10.10">
    <property type="entry name" value="Leucine-rich Repeat Variant"/>
    <property type="match status" value="1"/>
</dbReference>
<dbReference type="GO" id="GO:0061630">
    <property type="term" value="F:ubiquitin protein ligase activity"/>
    <property type="evidence" value="ECO:0007669"/>
    <property type="project" value="UniProtKB-UniRule"/>
</dbReference>
<dbReference type="InterPro" id="IPR045210">
    <property type="entry name" value="RING-Ubox_PUB"/>
</dbReference>
<proteinExistence type="predicted"/>
<dbReference type="SUPFAM" id="SSF48371">
    <property type="entry name" value="ARM repeat"/>
    <property type="match status" value="1"/>
</dbReference>
<feature type="domain" description="U-box" evidence="7">
    <location>
        <begin position="2"/>
        <end position="77"/>
    </location>
</feature>
<dbReference type="GO" id="GO:0016567">
    <property type="term" value="P:protein ubiquitination"/>
    <property type="evidence" value="ECO:0007669"/>
    <property type="project" value="UniProtKB-UniRule"/>
</dbReference>
<dbReference type="Gene3D" id="3.30.40.10">
    <property type="entry name" value="Zinc/RING finger domain, C3HC4 (zinc finger)"/>
    <property type="match status" value="1"/>
</dbReference>
<dbReference type="InterPro" id="IPR011989">
    <property type="entry name" value="ARM-like"/>
</dbReference>
<comment type="catalytic activity">
    <reaction evidence="1 5">
        <text>S-ubiquitinyl-[E2 ubiquitin-conjugating enzyme]-L-cysteine + [acceptor protein]-L-lysine = [E2 ubiquitin-conjugating enzyme]-L-cysteine + N(6)-ubiquitinyl-[acceptor protein]-L-lysine.</text>
        <dbReference type="EC" id="2.3.2.27"/>
    </reaction>
</comment>
<organism evidence="8 9">
    <name type="scientific">Dillenia turbinata</name>
    <dbReference type="NCBI Taxonomy" id="194707"/>
    <lineage>
        <taxon>Eukaryota</taxon>
        <taxon>Viridiplantae</taxon>
        <taxon>Streptophyta</taxon>
        <taxon>Embryophyta</taxon>
        <taxon>Tracheophyta</taxon>
        <taxon>Spermatophyta</taxon>
        <taxon>Magnoliopsida</taxon>
        <taxon>eudicotyledons</taxon>
        <taxon>Gunneridae</taxon>
        <taxon>Pentapetalae</taxon>
        <taxon>Dilleniales</taxon>
        <taxon>Dilleniaceae</taxon>
        <taxon>Dillenia</taxon>
    </lineage>
</organism>
<dbReference type="PANTHER" id="PTHR22849">
    <property type="entry name" value="WDSAM1 PROTEIN"/>
    <property type="match status" value="1"/>
</dbReference>
<dbReference type="SUPFAM" id="SSF57850">
    <property type="entry name" value="RING/U-box"/>
    <property type="match status" value="1"/>
</dbReference>
<reference evidence="8 9" key="1">
    <citation type="submission" date="2023-12" db="EMBL/GenBank/DDBJ databases">
        <title>A high-quality genome assembly for Dillenia turbinata (Dilleniales).</title>
        <authorList>
            <person name="Chanderbali A."/>
        </authorList>
    </citation>
    <scope>NUCLEOTIDE SEQUENCE [LARGE SCALE GENOMIC DNA]</scope>
    <source>
        <strain evidence="8">LSX21</strain>
        <tissue evidence="8">Leaf</tissue>
    </source>
</reference>
<dbReference type="EC" id="2.3.2.27" evidence="5"/>
<evidence type="ECO:0000256" key="2">
    <source>
        <dbReference type="ARBA" id="ARBA00004906"/>
    </source>
</evidence>
<keyword evidence="4 5" id="KW-0833">Ubl conjugation pathway</keyword>
<name>A0AAN8USL0_9MAGN</name>
<protein>
    <recommendedName>
        <fullName evidence="5 7">U-box domain-containing protein</fullName>
        <ecNumber evidence="5">2.3.2.27</ecNumber>
    </recommendedName>
    <alternativeName>
        <fullName evidence="5">RING-type E3 ubiquitin transferase PUB</fullName>
    </alternativeName>
</protein>
<evidence type="ECO:0000313" key="8">
    <source>
        <dbReference type="EMBL" id="KAK6919869.1"/>
    </source>
</evidence>
<keyword evidence="3 5" id="KW-0808">Transferase</keyword>
<dbReference type="Pfam" id="PF25598">
    <property type="entry name" value="ARM_PUB"/>
    <property type="match status" value="1"/>
</dbReference>
<comment type="caution">
    <text evidence="8">The sequence shown here is derived from an EMBL/GenBank/DDBJ whole genome shotgun (WGS) entry which is preliminary data.</text>
</comment>
<evidence type="ECO:0000256" key="6">
    <source>
        <dbReference type="SAM" id="MobiDB-lite"/>
    </source>
</evidence>
<dbReference type="EMBL" id="JBAMMX010000021">
    <property type="protein sequence ID" value="KAK6919869.1"/>
    <property type="molecule type" value="Genomic_DNA"/>
</dbReference>
<dbReference type="InterPro" id="IPR045185">
    <property type="entry name" value="PUB22/23/24-like"/>
</dbReference>
<gene>
    <name evidence="8" type="ORF">RJ641_015773</name>
</gene>
<evidence type="ECO:0000256" key="4">
    <source>
        <dbReference type="ARBA" id="ARBA00022786"/>
    </source>
</evidence>
<dbReference type="CDD" id="cd16664">
    <property type="entry name" value="RING-Ubox_PUB"/>
    <property type="match status" value="1"/>
</dbReference>
<dbReference type="SMART" id="SM00504">
    <property type="entry name" value="Ubox"/>
    <property type="match status" value="1"/>
</dbReference>
<evidence type="ECO:0000256" key="5">
    <source>
        <dbReference type="RuleBase" id="RU369093"/>
    </source>
</evidence>
<keyword evidence="9" id="KW-1185">Reference proteome</keyword>
<evidence type="ECO:0000313" key="9">
    <source>
        <dbReference type="Proteomes" id="UP001370490"/>
    </source>
</evidence>
<feature type="region of interest" description="Disordered" evidence="6">
    <location>
        <begin position="76"/>
        <end position="97"/>
    </location>
</feature>
<dbReference type="AlphaFoldDB" id="A0AAN8USL0"/>
<dbReference type="InterPro" id="IPR013083">
    <property type="entry name" value="Znf_RING/FYVE/PHD"/>
</dbReference>
<sequence>MEYPQDFRCPISMELMKDPVIISTGVTYDRKNIEKWFFTYKKKTCPATMQPIQNYYITPNHTLKRLILAWQNGDNPHSLQPSPSSSPSRPPPRPSNRHEEIVSIFKTIETTPFKLSSLKKLRSLVELNDDVRDDFVRLGGVEVLVQVIVVEILMENSDFVAFRSCEEALGILHKIPIYEESEYSVKILSRPECMKAMAIILQRGSSEARFYAIDLFRKLGKVEYDWSGLIQDQGIDFFKSLLELVSDELCKKASSYALEVLIDILNAFKKSRIKAIQAGAICMLVELLPDSSRSKCEKILILIKLLCECADGRLALLEHGLGLAAVSKKLLNVSDGATKMGVKILWLICSCHPSERVLEEMLIYGSVKKLLALLHVNGTSSTKDKALKMFKLHGNAWKRFPCFPSELNDYLG</sequence>
<accession>A0AAN8USL0</accession>
<dbReference type="PROSITE" id="PS51698">
    <property type="entry name" value="U_BOX"/>
    <property type="match status" value="1"/>
</dbReference>